<keyword evidence="7" id="KW-1185">Reference proteome</keyword>
<dbReference type="InterPro" id="IPR029000">
    <property type="entry name" value="Cyclophilin-like_dom_sf"/>
</dbReference>
<dbReference type="Proteomes" id="UP001497392">
    <property type="component" value="Unassembled WGS sequence"/>
</dbReference>
<comment type="caution">
    <text evidence="6">The sequence shown here is derived from an EMBL/GenBank/DDBJ whole genome shotgun (WGS) entry which is preliminary data.</text>
</comment>
<dbReference type="Gene3D" id="2.40.100.10">
    <property type="entry name" value="Cyclophilin-like"/>
    <property type="match status" value="1"/>
</dbReference>
<dbReference type="PRINTS" id="PR00153">
    <property type="entry name" value="CSAPPISMRASE"/>
</dbReference>
<organism evidence="6 7">
    <name type="scientific">Coccomyxa viridis</name>
    <dbReference type="NCBI Taxonomy" id="1274662"/>
    <lineage>
        <taxon>Eukaryota</taxon>
        <taxon>Viridiplantae</taxon>
        <taxon>Chlorophyta</taxon>
        <taxon>core chlorophytes</taxon>
        <taxon>Trebouxiophyceae</taxon>
        <taxon>Trebouxiophyceae incertae sedis</taxon>
        <taxon>Coccomyxaceae</taxon>
        <taxon>Coccomyxa</taxon>
    </lineage>
</organism>
<protein>
    <recommendedName>
        <fullName evidence="4">Peptidyl-prolyl cis-trans isomerase</fullName>
        <shortName evidence="4">PPIase</shortName>
        <ecNumber evidence="4">5.2.1.8</ecNumber>
    </recommendedName>
</protein>
<dbReference type="InterPro" id="IPR002130">
    <property type="entry name" value="Cyclophilin-type_PPIase_dom"/>
</dbReference>
<gene>
    <name evidence="6" type="primary">g1502</name>
    <name evidence="6" type="ORF">VP750_LOCUS1287</name>
</gene>
<comment type="similarity">
    <text evidence="1 4">Belongs to the cyclophilin-type PPIase family.</text>
</comment>
<dbReference type="PANTHER" id="PTHR11071">
    <property type="entry name" value="PEPTIDYL-PROLYL CIS-TRANS ISOMERASE"/>
    <property type="match status" value="1"/>
</dbReference>
<keyword evidence="2 4" id="KW-0697">Rotamase</keyword>
<evidence type="ECO:0000256" key="3">
    <source>
        <dbReference type="ARBA" id="ARBA00023235"/>
    </source>
</evidence>
<feature type="domain" description="PPIase cyclophilin-type" evidence="5">
    <location>
        <begin position="75"/>
        <end position="232"/>
    </location>
</feature>
<reference evidence="6 7" key="1">
    <citation type="submission" date="2024-06" db="EMBL/GenBank/DDBJ databases">
        <authorList>
            <person name="Kraege A."/>
            <person name="Thomma B."/>
        </authorList>
    </citation>
    <scope>NUCLEOTIDE SEQUENCE [LARGE SCALE GENOMIC DNA]</scope>
</reference>
<evidence type="ECO:0000256" key="4">
    <source>
        <dbReference type="RuleBase" id="RU363019"/>
    </source>
</evidence>
<dbReference type="PANTHER" id="PTHR11071:SF561">
    <property type="entry name" value="PEPTIDYL-PROLYL CIS-TRANS ISOMERASE D-RELATED"/>
    <property type="match status" value="1"/>
</dbReference>
<evidence type="ECO:0000256" key="1">
    <source>
        <dbReference type="ARBA" id="ARBA00007365"/>
    </source>
</evidence>
<comment type="function">
    <text evidence="4">PPIases accelerate the folding of proteins. It catalyzes the cis-trans isomerization of proline imidic peptide bonds in oligopeptides.</text>
</comment>
<comment type="catalytic activity">
    <reaction evidence="4">
        <text>[protein]-peptidylproline (omega=180) = [protein]-peptidylproline (omega=0)</text>
        <dbReference type="Rhea" id="RHEA:16237"/>
        <dbReference type="Rhea" id="RHEA-COMP:10747"/>
        <dbReference type="Rhea" id="RHEA-COMP:10748"/>
        <dbReference type="ChEBI" id="CHEBI:83833"/>
        <dbReference type="ChEBI" id="CHEBI:83834"/>
        <dbReference type="EC" id="5.2.1.8"/>
    </reaction>
</comment>
<dbReference type="CDD" id="cd01926">
    <property type="entry name" value="cyclophilin_ABH_like"/>
    <property type="match status" value="1"/>
</dbReference>
<evidence type="ECO:0000256" key="2">
    <source>
        <dbReference type="ARBA" id="ARBA00023110"/>
    </source>
</evidence>
<evidence type="ECO:0000313" key="6">
    <source>
        <dbReference type="EMBL" id="CAL5219628.1"/>
    </source>
</evidence>
<dbReference type="PROSITE" id="PS00170">
    <property type="entry name" value="CSA_PPIASE_1"/>
    <property type="match status" value="1"/>
</dbReference>
<name>A0ABP1FNF0_9CHLO</name>
<dbReference type="InterPro" id="IPR020892">
    <property type="entry name" value="Cyclophilin-type_PPIase_CS"/>
</dbReference>
<evidence type="ECO:0000259" key="5">
    <source>
        <dbReference type="PROSITE" id="PS50072"/>
    </source>
</evidence>
<dbReference type="EMBL" id="CAXHTA020000002">
    <property type="protein sequence ID" value="CAL5219628.1"/>
    <property type="molecule type" value="Genomic_DNA"/>
</dbReference>
<evidence type="ECO:0000313" key="7">
    <source>
        <dbReference type="Proteomes" id="UP001497392"/>
    </source>
</evidence>
<accession>A0ABP1FNF0</accession>
<keyword evidence="3 4" id="KW-0413">Isomerase</keyword>
<dbReference type="EC" id="5.2.1.8" evidence="4"/>
<sequence>MATRTVAQVRLALCQRHVAAPAAVSMTGPCPATYQKIAFKTRHVASLSASRSICRAGRAAFATQAQSGPVTKKVFFDITSGDEPAGRVVIGLYADEVPKTAENFRALCTGEYGFGYKGSTFHRIIQDFMIQGGDFTRGDGRGGKSIYGSTFDDENFKYKHTGPGILSMANAGPGTNGSQFFICTVPCGYLDGKHVVFGEIVEGMDVIKKIEGTKTDRGDKPLNPVKIADCGEL</sequence>
<dbReference type="Pfam" id="PF00160">
    <property type="entry name" value="Pro_isomerase"/>
    <property type="match status" value="1"/>
</dbReference>
<dbReference type="SUPFAM" id="SSF50891">
    <property type="entry name" value="Cyclophilin-like"/>
    <property type="match status" value="1"/>
</dbReference>
<dbReference type="PROSITE" id="PS50072">
    <property type="entry name" value="CSA_PPIASE_2"/>
    <property type="match status" value="1"/>
</dbReference>
<proteinExistence type="inferred from homology"/>